<dbReference type="InterPro" id="IPR029044">
    <property type="entry name" value="Nucleotide-diphossugar_trans"/>
</dbReference>
<keyword evidence="5" id="KW-0472">Membrane</keyword>
<dbReference type="SUPFAM" id="SSF53448">
    <property type="entry name" value="Nucleotide-diphospho-sugar transferases"/>
    <property type="match status" value="1"/>
</dbReference>
<dbReference type="Pfam" id="PF13896">
    <property type="entry name" value="Glyco_transf_49"/>
    <property type="match status" value="1"/>
</dbReference>
<evidence type="ECO:0000256" key="1">
    <source>
        <dbReference type="ARBA" id="ARBA00004606"/>
    </source>
</evidence>
<keyword evidence="7" id="KW-0808">Transferase</keyword>
<sequence>MISVALHLDDENSQSVRLFMNQHTLPQRFRISYVKDNSGHYPINRLRNVAINNTLTSHFWLTDIDIWPASDLYETLLSLPASLLSEDRQALIVPAYEVSYNSKQLKIVDKSKGINRNRDGVCTDLEGCFFKHLFMVPHHKEELLSCLAYGPCDIFKKQQLTHSSTDYERWERSSNRSEYAFDLECFKNEGYEPYVVVKRSPLLPRFDEQYVDYGMNKLIWIFRLRLAEYRFRVLLHSFAVHVPHPSSKLSGDMLSKRNSGKMTDMDFYMKEFVDDLKSKGIELKTVLPLCEGVESSLLWSRITE</sequence>
<keyword evidence="2" id="KW-0812">Transmembrane</keyword>
<keyword evidence="6" id="KW-0325">Glycoprotein</keyword>
<keyword evidence="3" id="KW-0735">Signal-anchor</keyword>
<dbReference type="EMBL" id="LXWW01000047">
    <property type="protein sequence ID" value="OAO17075.1"/>
    <property type="molecule type" value="Genomic_DNA"/>
</dbReference>
<comment type="caution">
    <text evidence="7">The sequence shown here is derived from an EMBL/GenBank/DDBJ whole genome shotgun (WGS) entry which is preliminary data.</text>
</comment>
<evidence type="ECO:0000256" key="3">
    <source>
        <dbReference type="ARBA" id="ARBA00022968"/>
    </source>
</evidence>
<name>A0A196SJ59_BLAHN</name>
<accession>A0A196SJ59</accession>
<keyword evidence="8" id="KW-1185">Reference proteome</keyword>
<evidence type="ECO:0000256" key="6">
    <source>
        <dbReference type="ARBA" id="ARBA00023180"/>
    </source>
</evidence>
<evidence type="ECO:0000256" key="2">
    <source>
        <dbReference type="ARBA" id="ARBA00022692"/>
    </source>
</evidence>
<evidence type="ECO:0000313" key="7">
    <source>
        <dbReference type="EMBL" id="OAO17075.1"/>
    </source>
</evidence>
<dbReference type="PANTHER" id="PTHR12270">
    <property type="entry name" value="GLYCOSYLTRANSFERASE-RELATED"/>
    <property type="match status" value="1"/>
</dbReference>
<dbReference type="GO" id="GO:0016020">
    <property type="term" value="C:membrane"/>
    <property type="evidence" value="ECO:0007669"/>
    <property type="project" value="UniProtKB-SubCell"/>
</dbReference>
<evidence type="ECO:0000256" key="5">
    <source>
        <dbReference type="ARBA" id="ARBA00023136"/>
    </source>
</evidence>
<comment type="subcellular location">
    <subcellularLocation>
        <location evidence="1">Membrane</location>
        <topology evidence="1">Single-pass type II membrane protein</topology>
    </subcellularLocation>
</comment>
<gene>
    <name evidence="7" type="ORF">AV274_1232</name>
</gene>
<dbReference type="AlphaFoldDB" id="A0A196SJ59"/>
<dbReference type="Gene3D" id="3.90.550.10">
    <property type="entry name" value="Spore Coat Polysaccharide Biosynthesis Protein SpsA, Chain A"/>
    <property type="match status" value="1"/>
</dbReference>
<protein>
    <submittedName>
        <fullName evidence="7">Glycosyltransferase-like protein LARGE2</fullName>
    </submittedName>
</protein>
<proteinExistence type="predicted"/>
<dbReference type="GO" id="GO:0015020">
    <property type="term" value="F:glucuronosyltransferase activity"/>
    <property type="evidence" value="ECO:0007669"/>
    <property type="project" value="TreeGrafter"/>
</dbReference>
<dbReference type="InterPro" id="IPR051292">
    <property type="entry name" value="Xyl/GlcA_transferase"/>
</dbReference>
<evidence type="ECO:0000256" key="4">
    <source>
        <dbReference type="ARBA" id="ARBA00022989"/>
    </source>
</evidence>
<dbReference type="OrthoDB" id="205012at2759"/>
<dbReference type="Proteomes" id="UP000078348">
    <property type="component" value="Unassembled WGS sequence"/>
</dbReference>
<reference evidence="7 8" key="1">
    <citation type="submission" date="2016-05" db="EMBL/GenBank/DDBJ databases">
        <title>Nuclear genome of Blastocystis sp. subtype 1 NandII.</title>
        <authorList>
            <person name="Gentekaki E."/>
            <person name="Curtis B."/>
            <person name="Stairs C."/>
            <person name="Eme L."/>
            <person name="Herman E."/>
            <person name="Klimes V."/>
            <person name="Arias M.C."/>
            <person name="Elias M."/>
            <person name="Hilliou F."/>
            <person name="Klute M."/>
            <person name="Malik S.-B."/>
            <person name="Pightling A."/>
            <person name="Rachubinski R."/>
            <person name="Salas D."/>
            <person name="Schlacht A."/>
            <person name="Suga H."/>
            <person name="Archibald J."/>
            <person name="Ball S.G."/>
            <person name="Clark G."/>
            <person name="Dacks J."/>
            <person name="Van Der Giezen M."/>
            <person name="Tsaousis A."/>
            <person name="Roger A."/>
        </authorList>
    </citation>
    <scope>NUCLEOTIDE SEQUENCE [LARGE SCALE GENOMIC DNA]</scope>
    <source>
        <strain evidence="8">ATCC 50177 / NandII</strain>
    </source>
</reference>
<dbReference type="GO" id="GO:0035269">
    <property type="term" value="P:protein O-linked glycosylation via mannose"/>
    <property type="evidence" value="ECO:0007669"/>
    <property type="project" value="TreeGrafter"/>
</dbReference>
<keyword evidence="4" id="KW-1133">Transmembrane helix</keyword>
<dbReference type="GO" id="GO:0042285">
    <property type="term" value="F:xylosyltransferase activity"/>
    <property type="evidence" value="ECO:0007669"/>
    <property type="project" value="TreeGrafter"/>
</dbReference>
<organism evidence="7 8">
    <name type="scientific">Blastocystis sp. subtype 1 (strain ATCC 50177 / NandII)</name>
    <dbReference type="NCBI Taxonomy" id="478820"/>
    <lineage>
        <taxon>Eukaryota</taxon>
        <taxon>Sar</taxon>
        <taxon>Stramenopiles</taxon>
        <taxon>Bigyra</taxon>
        <taxon>Opalozoa</taxon>
        <taxon>Opalinata</taxon>
        <taxon>Blastocystidae</taxon>
        <taxon>Blastocystis</taxon>
    </lineage>
</organism>
<evidence type="ECO:0000313" key="8">
    <source>
        <dbReference type="Proteomes" id="UP000078348"/>
    </source>
</evidence>
<dbReference type="PANTHER" id="PTHR12270:SF25">
    <property type="entry name" value="GLYCOSYLTRANSFERASE-LIKE PROTEIN LARGE"/>
    <property type="match status" value="1"/>
</dbReference>